<evidence type="ECO:0000313" key="4">
    <source>
        <dbReference type="EMBL" id="KAF7713759.1"/>
    </source>
</evidence>
<evidence type="ECO:0000256" key="1">
    <source>
        <dbReference type="SAM" id="MobiDB-lite"/>
    </source>
</evidence>
<keyword evidence="5" id="KW-1185">Reference proteome</keyword>
<dbReference type="Proteomes" id="UP000631181">
    <property type="component" value="Unassembled WGS sequence"/>
</dbReference>
<organism evidence="4 5">
    <name type="scientific">Penicillium ucsense</name>
    <dbReference type="NCBI Taxonomy" id="2839758"/>
    <lineage>
        <taxon>Eukaryota</taxon>
        <taxon>Fungi</taxon>
        <taxon>Dikarya</taxon>
        <taxon>Ascomycota</taxon>
        <taxon>Pezizomycotina</taxon>
        <taxon>Eurotiomycetes</taxon>
        <taxon>Eurotiomycetidae</taxon>
        <taxon>Eurotiales</taxon>
        <taxon>Aspergillaceae</taxon>
        <taxon>Penicillium</taxon>
    </lineage>
</organism>
<feature type="compositionally biased region" description="Low complexity" evidence="1">
    <location>
        <begin position="370"/>
        <end position="391"/>
    </location>
</feature>
<accession>A0A8J8VXS8</accession>
<feature type="chain" id="PRO_5035296847" evidence="3">
    <location>
        <begin position="24"/>
        <end position="439"/>
    </location>
</feature>
<dbReference type="AlphaFoldDB" id="A0A8J8VXS8"/>
<evidence type="ECO:0000256" key="3">
    <source>
        <dbReference type="SAM" id="SignalP"/>
    </source>
</evidence>
<proteinExistence type="predicted"/>
<sequence>MRLLNTAGVSCLALLNLATLSRASPWFGTQYVELVATTDAYYGWPVTTAIPVKPTVTNPVVLSTTTVSDFEDDVTAVDLVVAPSAATPIHERNTYYMVLTFTPPTTCSFTHAPTPTTKTCYVNIPTEAQGFASPTAIVTSTTTGGYFSVTKSLVDPSSVPTGVYDYYSFDCYPYSWRGCDSNTGLYTGSSGTSGTDSTYEHCYDFTETLFVSTNAIGGGRCCNGDCKYTWGVSFPQLILIVVFSWTGFWLIMSLWESWVIFRRAMVGRKSRRGVPTCFIFIWSLLFCIMARWRRRVPEKTPEQQEWLTERWNAMSLGAKIGLWLKNMFKVTDPSAALLNEAGMRYMPPSQDAPPSYPPPSGAPPGGPGAPGAADATLPPHPASSSPSPSISTDVTPGEVHAEKGAHLTVTPVKDHDSDSDRTLEPKDESRVTAVPVRET</sequence>
<feature type="signal peptide" evidence="3">
    <location>
        <begin position="1"/>
        <end position="23"/>
    </location>
</feature>
<gene>
    <name evidence="4" type="ORF">PECM_000625</name>
</gene>
<keyword evidence="2" id="KW-1133">Transmembrane helix</keyword>
<protein>
    <submittedName>
        <fullName evidence="4">Uncharacterized protein</fullName>
    </submittedName>
</protein>
<evidence type="ECO:0000313" key="5">
    <source>
        <dbReference type="Proteomes" id="UP000631181"/>
    </source>
</evidence>
<keyword evidence="2" id="KW-0472">Membrane</keyword>
<keyword evidence="3" id="KW-0732">Signal</keyword>
<name>A0A8J8VXS8_9EURO</name>
<keyword evidence="2" id="KW-0812">Transmembrane</keyword>
<feature type="compositionally biased region" description="Pro residues" evidence="1">
    <location>
        <begin position="350"/>
        <end position="367"/>
    </location>
</feature>
<dbReference type="OrthoDB" id="3795566at2759"/>
<feature type="transmembrane region" description="Helical" evidence="2">
    <location>
        <begin position="273"/>
        <end position="292"/>
    </location>
</feature>
<feature type="compositionally biased region" description="Basic and acidic residues" evidence="1">
    <location>
        <begin position="412"/>
        <end position="430"/>
    </location>
</feature>
<feature type="region of interest" description="Disordered" evidence="1">
    <location>
        <begin position="346"/>
        <end position="439"/>
    </location>
</feature>
<reference evidence="4" key="1">
    <citation type="journal article" date="2020" name="Front. Microbiol.">
        <title>Gene regulatory networks of Penicillium echinulatum 2HH and Penicillium oxalicum 114-2 inferred by a computational biology approach.</title>
        <authorList>
            <person name="Lenz A.R."/>
            <person name="Galan-Vasquez E."/>
            <person name="Balbinot E."/>
            <person name="De Abreu F.P."/>
            <person name="De Oliveira N.S."/>
            <person name="Da Rosa L.O."/>
            <person name="De Avila E Silva S."/>
            <person name="Camassola M."/>
            <person name="Dillon A.J.P."/>
            <person name="Perez-Rueda E."/>
        </authorList>
    </citation>
    <scope>NUCLEOTIDE SEQUENCE</scope>
    <source>
        <strain evidence="4">S1M29</strain>
    </source>
</reference>
<feature type="transmembrane region" description="Helical" evidence="2">
    <location>
        <begin position="237"/>
        <end position="261"/>
    </location>
</feature>
<evidence type="ECO:0000256" key="2">
    <source>
        <dbReference type="SAM" id="Phobius"/>
    </source>
</evidence>
<dbReference type="EMBL" id="WIWV01000107">
    <property type="protein sequence ID" value="KAF7713759.1"/>
    <property type="molecule type" value="Genomic_DNA"/>
</dbReference>
<comment type="caution">
    <text evidence="4">The sequence shown here is derived from an EMBL/GenBank/DDBJ whole genome shotgun (WGS) entry which is preliminary data.</text>
</comment>